<keyword evidence="2" id="KW-1133">Transmembrane helix</keyword>
<dbReference type="EMBL" id="BFFO01000002">
    <property type="protein sequence ID" value="GBG96182.1"/>
    <property type="molecule type" value="Genomic_DNA"/>
</dbReference>
<gene>
    <name evidence="3" type="ORF">NtB2_00293</name>
</gene>
<sequence>MATKERWREYFKLINDREPTLEDFRTAIKNGEIENMSDASENDATIPNINKTGDIPPKEEHPKIQTEQKVTQTAEANKVGNITPTTVLGVKSLASSYASGNRITYLQKKQQSVWGVVVIAIVAIGFAIWGIGNIVNTGTPPNGTYHATSDTISENIGLLYFVTDADKITFTETSSTGGSWSYQTGDYGSGSGSTDGTYYVSGGTLTMSGYTLGTKQFKYSKNLWGKISLKDTSNDVTLTFKK</sequence>
<name>A0A2R5HDT4_9LACT</name>
<dbReference type="Proteomes" id="UP000245021">
    <property type="component" value="Unassembled WGS sequence"/>
</dbReference>
<evidence type="ECO:0000313" key="4">
    <source>
        <dbReference type="Proteomes" id="UP000245021"/>
    </source>
</evidence>
<organism evidence="3 4">
    <name type="scientific">Lactococcus termiticola</name>
    <dbReference type="NCBI Taxonomy" id="2169526"/>
    <lineage>
        <taxon>Bacteria</taxon>
        <taxon>Bacillati</taxon>
        <taxon>Bacillota</taxon>
        <taxon>Bacilli</taxon>
        <taxon>Lactobacillales</taxon>
        <taxon>Streptococcaceae</taxon>
        <taxon>Lactococcus</taxon>
    </lineage>
</organism>
<reference evidence="3 4" key="1">
    <citation type="journal article" date="2018" name="Genome Announc.">
        <title>Draft Genome Sequence of Lactococcus sp. Strain NtB2 (JCM 32569), Isolated from the Gut of the Higher Termite Nasutitermes takasagoensis.</title>
        <authorList>
            <person name="Noda S."/>
            <person name="Aihara C."/>
            <person name="Yuki M."/>
            <person name="Ohkuma M."/>
        </authorList>
    </citation>
    <scope>NUCLEOTIDE SEQUENCE [LARGE SCALE GENOMIC DNA]</scope>
    <source>
        <strain evidence="3 4">NtB2</strain>
    </source>
</reference>
<dbReference type="OrthoDB" id="2237747at2"/>
<comment type="caution">
    <text evidence="3">The sequence shown here is derived from an EMBL/GenBank/DDBJ whole genome shotgun (WGS) entry which is preliminary data.</text>
</comment>
<evidence type="ECO:0000313" key="3">
    <source>
        <dbReference type="EMBL" id="GBG96182.1"/>
    </source>
</evidence>
<accession>A0A2R5HDT4</accession>
<evidence type="ECO:0000256" key="1">
    <source>
        <dbReference type="SAM" id="MobiDB-lite"/>
    </source>
</evidence>
<keyword evidence="4" id="KW-1185">Reference proteome</keyword>
<keyword evidence="2" id="KW-0472">Membrane</keyword>
<feature type="transmembrane region" description="Helical" evidence="2">
    <location>
        <begin position="112"/>
        <end position="132"/>
    </location>
</feature>
<keyword evidence="2" id="KW-0812">Transmembrane</keyword>
<feature type="compositionally biased region" description="Polar residues" evidence="1">
    <location>
        <begin position="42"/>
        <end position="51"/>
    </location>
</feature>
<proteinExistence type="predicted"/>
<feature type="region of interest" description="Disordered" evidence="1">
    <location>
        <begin position="42"/>
        <end position="62"/>
    </location>
</feature>
<protein>
    <submittedName>
        <fullName evidence="3">Uncharacterized protein</fullName>
    </submittedName>
</protein>
<evidence type="ECO:0000256" key="2">
    <source>
        <dbReference type="SAM" id="Phobius"/>
    </source>
</evidence>
<dbReference type="AlphaFoldDB" id="A0A2R5HDT4"/>
<dbReference type="RefSeq" id="WP_125194929.1">
    <property type="nucleotide sequence ID" value="NZ_BFFO01000002.1"/>
</dbReference>